<dbReference type="EMBL" id="CAJFDH010000006">
    <property type="protein sequence ID" value="CAD5228210.1"/>
    <property type="molecule type" value="Genomic_DNA"/>
</dbReference>
<feature type="transmembrane region" description="Helical" evidence="1">
    <location>
        <begin position="71"/>
        <end position="95"/>
    </location>
</feature>
<keyword evidence="1" id="KW-1133">Transmembrane helix</keyword>
<evidence type="ECO:0000313" key="3">
    <source>
        <dbReference type="Proteomes" id="UP000614601"/>
    </source>
</evidence>
<dbReference type="Proteomes" id="UP000614601">
    <property type="component" value="Unassembled WGS sequence"/>
</dbReference>
<sequence length="217" mass="25394">MKRTYADYYEDPVYYSPVTTKVEQDVQYFPVKSKNDVEHGVYQCDNVDGRCEEVFDDEYMFVFGKISCHSLTLIISLITTVGSFLYLIFNVFLFADRHERFGGYDFLQTVNFGVGLLLLIGNRMECWFLYFPYMLYQGIVQVILMLVTFVVLIKSFLMAKTGDDDRFAEETAQDFWDNMKLVILMILYGILNAYCLKVVMKDMKYLKKKTSGLTALW</sequence>
<gene>
    <name evidence="2" type="ORF">BOKJ2_LOCUS12564</name>
</gene>
<evidence type="ECO:0000313" key="2">
    <source>
        <dbReference type="EMBL" id="CAD5228210.1"/>
    </source>
</evidence>
<feature type="transmembrane region" description="Helical" evidence="1">
    <location>
        <begin position="101"/>
        <end position="121"/>
    </location>
</feature>
<dbReference type="AlphaFoldDB" id="A0A811LMR6"/>
<name>A0A811LMR6_9BILA</name>
<keyword evidence="1" id="KW-0812">Transmembrane</keyword>
<organism evidence="2 3">
    <name type="scientific">Bursaphelenchus okinawaensis</name>
    <dbReference type="NCBI Taxonomy" id="465554"/>
    <lineage>
        <taxon>Eukaryota</taxon>
        <taxon>Metazoa</taxon>
        <taxon>Ecdysozoa</taxon>
        <taxon>Nematoda</taxon>
        <taxon>Chromadorea</taxon>
        <taxon>Rhabditida</taxon>
        <taxon>Tylenchina</taxon>
        <taxon>Tylenchomorpha</taxon>
        <taxon>Aphelenchoidea</taxon>
        <taxon>Aphelenchoididae</taxon>
        <taxon>Bursaphelenchus</taxon>
    </lineage>
</organism>
<reference evidence="2" key="1">
    <citation type="submission" date="2020-09" db="EMBL/GenBank/DDBJ databases">
        <authorList>
            <person name="Kikuchi T."/>
        </authorList>
    </citation>
    <scope>NUCLEOTIDE SEQUENCE</scope>
    <source>
        <strain evidence="2">SH1</strain>
    </source>
</reference>
<comment type="caution">
    <text evidence="2">The sequence shown here is derived from an EMBL/GenBank/DDBJ whole genome shotgun (WGS) entry which is preliminary data.</text>
</comment>
<dbReference type="Proteomes" id="UP000783686">
    <property type="component" value="Unassembled WGS sequence"/>
</dbReference>
<accession>A0A811LMR6</accession>
<protein>
    <submittedName>
        <fullName evidence="2">Uncharacterized protein</fullName>
    </submittedName>
</protein>
<feature type="transmembrane region" description="Helical" evidence="1">
    <location>
        <begin position="179"/>
        <end position="199"/>
    </location>
</feature>
<dbReference type="OrthoDB" id="10435214at2759"/>
<evidence type="ECO:0000256" key="1">
    <source>
        <dbReference type="SAM" id="Phobius"/>
    </source>
</evidence>
<feature type="transmembrane region" description="Helical" evidence="1">
    <location>
        <begin position="133"/>
        <end position="159"/>
    </location>
</feature>
<proteinExistence type="predicted"/>
<dbReference type="EMBL" id="CAJFCW020000006">
    <property type="protein sequence ID" value="CAG9124237.1"/>
    <property type="molecule type" value="Genomic_DNA"/>
</dbReference>
<keyword evidence="1" id="KW-0472">Membrane</keyword>
<keyword evidence="3" id="KW-1185">Reference proteome</keyword>